<accession>A0A0C2Y9R5</accession>
<dbReference type="Proteomes" id="UP000053424">
    <property type="component" value="Unassembled WGS sequence"/>
</dbReference>
<sequence length="202" mass="22859">MKFTTCFFTFFGALAAVSALPAAPLPSLQVRKPVGELVEARFITDDDPIFARYFSETYEITEREFAEATIEARGPAVVARVVIQAVKAIINVIKGKIEKDKKMRGQWTSHMIGEFRKKHPHFNFVLCHTKHKTNFKGKRGVDWGHTHQELNVSFGKTIGYEIYWFKEGVFERIGDGGWLNWAYSGALKNKSGDGKKLTFVAP</sequence>
<feature type="chain" id="PRO_5002171364" evidence="1">
    <location>
        <begin position="20"/>
        <end position="202"/>
    </location>
</feature>
<reference evidence="3" key="2">
    <citation type="submission" date="2015-01" db="EMBL/GenBank/DDBJ databases">
        <title>Evolutionary Origins and Diversification of the Mycorrhizal Mutualists.</title>
        <authorList>
            <consortium name="DOE Joint Genome Institute"/>
            <consortium name="Mycorrhizal Genomics Consortium"/>
            <person name="Kohler A."/>
            <person name="Kuo A."/>
            <person name="Nagy L.G."/>
            <person name="Floudas D."/>
            <person name="Copeland A."/>
            <person name="Barry K.W."/>
            <person name="Cichocki N."/>
            <person name="Veneault-Fourrey C."/>
            <person name="LaButti K."/>
            <person name="Lindquist E.A."/>
            <person name="Lipzen A."/>
            <person name="Lundell T."/>
            <person name="Morin E."/>
            <person name="Murat C."/>
            <person name="Riley R."/>
            <person name="Ohm R."/>
            <person name="Sun H."/>
            <person name="Tunlid A."/>
            <person name="Henrissat B."/>
            <person name="Grigoriev I.V."/>
            <person name="Hibbett D.S."/>
            <person name="Martin F."/>
        </authorList>
    </citation>
    <scope>NUCLEOTIDE SEQUENCE [LARGE SCALE GENOMIC DNA]</scope>
    <source>
        <strain evidence="3">h7</strain>
    </source>
</reference>
<gene>
    <name evidence="2" type="ORF">M413DRAFT_255332</name>
</gene>
<evidence type="ECO:0000313" key="3">
    <source>
        <dbReference type="Proteomes" id="UP000053424"/>
    </source>
</evidence>
<protein>
    <submittedName>
        <fullName evidence="2">Uncharacterized protein</fullName>
    </submittedName>
</protein>
<evidence type="ECO:0000256" key="1">
    <source>
        <dbReference type="SAM" id="SignalP"/>
    </source>
</evidence>
<dbReference type="AlphaFoldDB" id="A0A0C2Y9R5"/>
<dbReference type="HOGENOM" id="CLU_118201_2_0_1"/>
<dbReference type="STRING" id="686832.A0A0C2Y9R5"/>
<reference evidence="2 3" key="1">
    <citation type="submission" date="2014-04" db="EMBL/GenBank/DDBJ databases">
        <authorList>
            <consortium name="DOE Joint Genome Institute"/>
            <person name="Kuo A."/>
            <person name="Gay G."/>
            <person name="Dore J."/>
            <person name="Kohler A."/>
            <person name="Nagy L.G."/>
            <person name="Floudas D."/>
            <person name="Copeland A."/>
            <person name="Barry K.W."/>
            <person name="Cichocki N."/>
            <person name="Veneault-Fourrey C."/>
            <person name="LaButti K."/>
            <person name="Lindquist E.A."/>
            <person name="Lipzen A."/>
            <person name="Lundell T."/>
            <person name="Morin E."/>
            <person name="Murat C."/>
            <person name="Sun H."/>
            <person name="Tunlid A."/>
            <person name="Henrissat B."/>
            <person name="Grigoriev I.V."/>
            <person name="Hibbett D.S."/>
            <person name="Martin F."/>
            <person name="Nordberg H.P."/>
            <person name="Cantor M.N."/>
            <person name="Hua S.X."/>
        </authorList>
    </citation>
    <scope>NUCLEOTIDE SEQUENCE [LARGE SCALE GENOMIC DNA]</scope>
    <source>
        <strain evidence="3">h7</strain>
    </source>
</reference>
<keyword evidence="3" id="KW-1185">Reference proteome</keyword>
<dbReference type="OrthoDB" id="3685327at2759"/>
<organism evidence="2 3">
    <name type="scientific">Hebeloma cylindrosporum</name>
    <dbReference type="NCBI Taxonomy" id="76867"/>
    <lineage>
        <taxon>Eukaryota</taxon>
        <taxon>Fungi</taxon>
        <taxon>Dikarya</taxon>
        <taxon>Basidiomycota</taxon>
        <taxon>Agaricomycotina</taxon>
        <taxon>Agaricomycetes</taxon>
        <taxon>Agaricomycetidae</taxon>
        <taxon>Agaricales</taxon>
        <taxon>Agaricineae</taxon>
        <taxon>Hymenogastraceae</taxon>
        <taxon>Hebeloma</taxon>
    </lineage>
</organism>
<evidence type="ECO:0000313" key="2">
    <source>
        <dbReference type="EMBL" id="KIM37767.1"/>
    </source>
</evidence>
<name>A0A0C2Y9R5_HEBCY</name>
<keyword evidence="1" id="KW-0732">Signal</keyword>
<proteinExistence type="predicted"/>
<feature type="signal peptide" evidence="1">
    <location>
        <begin position="1"/>
        <end position="19"/>
    </location>
</feature>
<dbReference type="EMBL" id="KN831795">
    <property type="protein sequence ID" value="KIM37767.1"/>
    <property type="molecule type" value="Genomic_DNA"/>
</dbReference>